<dbReference type="InterPro" id="IPR005114">
    <property type="entry name" value="Helicase_assoc"/>
</dbReference>
<proteinExistence type="predicted"/>
<reference evidence="2" key="1">
    <citation type="submission" date="2023-06" db="EMBL/GenBank/DDBJ databases">
        <title>Survivors Of The Sea: Transcriptome response of Skeletonema marinoi to long-term dormancy.</title>
        <authorList>
            <person name="Pinder M.I.M."/>
            <person name="Kourtchenko O."/>
            <person name="Robertson E.K."/>
            <person name="Larsson T."/>
            <person name="Maumus F."/>
            <person name="Osuna-Cruz C.M."/>
            <person name="Vancaester E."/>
            <person name="Stenow R."/>
            <person name="Vandepoele K."/>
            <person name="Ploug H."/>
            <person name="Bruchert V."/>
            <person name="Godhe A."/>
            <person name="Topel M."/>
        </authorList>
    </citation>
    <scope>NUCLEOTIDE SEQUENCE</scope>
    <source>
        <strain evidence="2">R05AC</strain>
    </source>
</reference>
<gene>
    <name evidence="2" type="ORF">QTG54_009202</name>
</gene>
<keyword evidence="3" id="KW-1185">Reference proteome</keyword>
<keyword evidence="2" id="KW-0347">Helicase</keyword>
<evidence type="ECO:0000313" key="2">
    <source>
        <dbReference type="EMBL" id="KAK1740252.1"/>
    </source>
</evidence>
<protein>
    <submittedName>
        <fullName evidence="2">Helicase-associated domain-containing protein</fullName>
    </submittedName>
</protein>
<sequence>MNVCSSRSVQISTWPHQRHSEEDAALASWMLKQNHVLGRHLMGMTTRLKKEQISRLMNVGFEGGRTKFVGGDGRFEGGSVGGVVDFDAKWDLMFGQLQDYKNENGHCNVPTSAGTDLSNWVAAQRRMYGKLISGKPGKRSFLDASKMQRLTDLGFQFRPRGSYYSWEEQMVELVKYKEENGDCKIPVNHERLGSFVKLVRRDYKKYVQGKKCGMTAAREAELHALGFVFEGGKTPERKVTQPKSWEERYQDLIRYKEQNGDTIVPQNSGRLGQWVHAQRVHYKKFKKGEQSQMTAERH</sequence>
<dbReference type="Pfam" id="PF03457">
    <property type="entry name" value="HA"/>
    <property type="match status" value="3"/>
</dbReference>
<dbReference type="AlphaFoldDB" id="A0AAD8Y675"/>
<dbReference type="PANTHER" id="PTHR33418:SF1">
    <property type="entry name" value="HELICASE-ASSOCIATED DOMAIN-CONTAINING PROTEIN"/>
    <property type="match status" value="1"/>
</dbReference>
<dbReference type="Proteomes" id="UP001224775">
    <property type="component" value="Unassembled WGS sequence"/>
</dbReference>
<dbReference type="GO" id="GO:0004386">
    <property type="term" value="F:helicase activity"/>
    <property type="evidence" value="ECO:0007669"/>
    <property type="project" value="UniProtKB-KW"/>
</dbReference>
<feature type="domain" description="Helicase-associated" evidence="1">
    <location>
        <begin position="165"/>
        <end position="227"/>
    </location>
</feature>
<dbReference type="PANTHER" id="PTHR33418">
    <property type="entry name" value="HELICASE-ASSOCIATED"/>
    <property type="match status" value="1"/>
</dbReference>
<feature type="domain" description="Helicase-associated" evidence="1">
    <location>
        <begin position="242"/>
        <end position="297"/>
    </location>
</feature>
<feature type="domain" description="Helicase-associated" evidence="1">
    <location>
        <begin position="87"/>
        <end position="155"/>
    </location>
</feature>
<evidence type="ECO:0000259" key="1">
    <source>
        <dbReference type="Pfam" id="PF03457"/>
    </source>
</evidence>
<keyword evidence="2" id="KW-0067">ATP-binding</keyword>
<keyword evidence="2" id="KW-0547">Nucleotide-binding</keyword>
<keyword evidence="2" id="KW-0378">Hydrolase</keyword>
<name>A0AAD8Y675_9STRA</name>
<dbReference type="EMBL" id="JATAAI010000016">
    <property type="protein sequence ID" value="KAK1740252.1"/>
    <property type="molecule type" value="Genomic_DNA"/>
</dbReference>
<comment type="caution">
    <text evidence="2">The sequence shown here is derived from an EMBL/GenBank/DDBJ whole genome shotgun (WGS) entry which is preliminary data.</text>
</comment>
<accession>A0AAD8Y675</accession>
<evidence type="ECO:0000313" key="3">
    <source>
        <dbReference type="Proteomes" id="UP001224775"/>
    </source>
</evidence>
<organism evidence="2 3">
    <name type="scientific">Skeletonema marinoi</name>
    <dbReference type="NCBI Taxonomy" id="267567"/>
    <lineage>
        <taxon>Eukaryota</taxon>
        <taxon>Sar</taxon>
        <taxon>Stramenopiles</taxon>
        <taxon>Ochrophyta</taxon>
        <taxon>Bacillariophyta</taxon>
        <taxon>Coscinodiscophyceae</taxon>
        <taxon>Thalassiosirophycidae</taxon>
        <taxon>Thalassiosirales</taxon>
        <taxon>Skeletonemataceae</taxon>
        <taxon>Skeletonema</taxon>
        <taxon>Skeletonema marinoi-dohrnii complex</taxon>
    </lineage>
</organism>
<dbReference type="Gene3D" id="6.10.140.530">
    <property type="match status" value="3"/>
</dbReference>